<dbReference type="OrthoDB" id="1930729at2759"/>
<accession>A0A7J7MMD3</accession>
<feature type="compositionally biased region" description="Basic and acidic residues" evidence="1">
    <location>
        <begin position="423"/>
        <end position="441"/>
    </location>
</feature>
<gene>
    <name evidence="2" type="ORF">GIB67_010977</name>
</gene>
<dbReference type="Proteomes" id="UP000541444">
    <property type="component" value="Unassembled WGS sequence"/>
</dbReference>
<feature type="compositionally biased region" description="Basic residues" evidence="1">
    <location>
        <begin position="198"/>
        <end position="224"/>
    </location>
</feature>
<evidence type="ECO:0000313" key="3">
    <source>
        <dbReference type="Proteomes" id="UP000541444"/>
    </source>
</evidence>
<feature type="region of interest" description="Disordered" evidence="1">
    <location>
        <begin position="1"/>
        <end position="29"/>
    </location>
</feature>
<keyword evidence="3" id="KW-1185">Reference proteome</keyword>
<dbReference type="EMBL" id="JACGCM010001386">
    <property type="protein sequence ID" value="KAF6156053.1"/>
    <property type="molecule type" value="Genomic_DNA"/>
</dbReference>
<feature type="region of interest" description="Disordered" evidence="1">
    <location>
        <begin position="176"/>
        <end position="227"/>
    </location>
</feature>
<evidence type="ECO:0000256" key="1">
    <source>
        <dbReference type="SAM" id="MobiDB-lite"/>
    </source>
</evidence>
<dbReference type="AlphaFoldDB" id="A0A7J7MMD3"/>
<comment type="caution">
    <text evidence="2">The sequence shown here is derived from an EMBL/GenBank/DDBJ whole genome shotgun (WGS) entry which is preliminary data.</text>
</comment>
<sequence length="441" mass="50092">MKSDKEVNEQVDEKNQTQEGGAKKGTSNTKNYTSRCTGLGLHKMFAALSEKEKGVLRATCFAPLLLIDPIATMSTLVVEIFECHLGDMKFKFGETIVQMKPFHVCLILRLHVSPIANKFLFVDPEHMTNFKMRRFPKKKNTYGMKEIDDALKQVKLERHQGDSTLPLGDTPFLRKYQFSTPEKTTKHKRKGGNEKEDRKRKKAEPRTMAKRLTKNQKIEKKKKGKGEWQKKLNANKKNMKAEEVDVPLMKKVKGTKKKTFTDEQFDHVPLIQLKTLIPKIPKKGLANRVPRKRRAEFPELENIQSTAKNLLQQVTPGEGLEVVKDLMVDDDAETMVVAEVAKTDIVFFNQEEVVGEAYQASSDKTTAISVKVQTLEVKIIEDEASQASTDQTTVVSVEKQTIEVAQTDVVFFHQKEDDGEASQSKESKEEVEHNKEEVVEG</sequence>
<feature type="region of interest" description="Disordered" evidence="1">
    <location>
        <begin position="415"/>
        <end position="441"/>
    </location>
</feature>
<feature type="compositionally biased region" description="Basic and acidic residues" evidence="1">
    <location>
        <begin position="1"/>
        <end position="16"/>
    </location>
</feature>
<name>A0A7J7MMD3_9MAGN</name>
<organism evidence="2 3">
    <name type="scientific">Kingdonia uniflora</name>
    <dbReference type="NCBI Taxonomy" id="39325"/>
    <lineage>
        <taxon>Eukaryota</taxon>
        <taxon>Viridiplantae</taxon>
        <taxon>Streptophyta</taxon>
        <taxon>Embryophyta</taxon>
        <taxon>Tracheophyta</taxon>
        <taxon>Spermatophyta</taxon>
        <taxon>Magnoliopsida</taxon>
        <taxon>Ranunculales</taxon>
        <taxon>Circaeasteraceae</taxon>
        <taxon>Kingdonia</taxon>
    </lineage>
</organism>
<protein>
    <submittedName>
        <fullName evidence="2">Uncharacterized protein</fullName>
    </submittedName>
</protein>
<evidence type="ECO:0000313" key="2">
    <source>
        <dbReference type="EMBL" id="KAF6156053.1"/>
    </source>
</evidence>
<reference evidence="2 3" key="1">
    <citation type="journal article" date="2020" name="IScience">
        <title>Genome Sequencing of the Endangered Kingdonia uniflora (Circaeasteraceae, Ranunculales) Reveals Potential Mechanisms of Evolutionary Specialization.</title>
        <authorList>
            <person name="Sun Y."/>
            <person name="Deng T."/>
            <person name="Zhang A."/>
            <person name="Moore M.J."/>
            <person name="Landis J.B."/>
            <person name="Lin N."/>
            <person name="Zhang H."/>
            <person name="Zhang X."/>
            <person name="Huang J."/>
            <person name="Zhang X."/>
            <person name="Sun H."/>
            <person name="Wang H."/>
        </authorList>
    </citation>
    <scope>NUCLEOTIDE SEQUENCE [LARGE SCALE GENOMIC DNA]</scope>
    <source>
        <strain evidence="2">TB1705</strain>
        <tissue evidence="2">Leaf</tissue>
    </source>
</reference>
<proteinExistence type="predicted"/>